<protein>
    <submittedName>
        <fullName evidence="1">Uncharacterized protein</fullName>
    </submittedName>
</protein>
<sequence>MGTLQAAVPSGTAICCGLGSSMGCNVDVSSSMVLHGLQDVDVRIEIFWMQGFPRKTVGSFGYFLFDIFPFFKKYLCIAKSESSLQ</sequence>
<gene>
    <name evidence="1" type="ORF">GRJ2_000426600</name>
</gene>
<reference evidence="1 2" key="1">
    <citation type="submission" date="2024-06" db="EMBL/GenBank/DDBJ databases">
        <title>The draft genome of Grus japonensis, version 3.</title>
        <authorList>
            <person name="Nabeshima K."/>
            <person name="Suzuki S."/>
            <person name="Onuma M."/>
        </authorList>
    </citation>
    <scope>NUCLEOTIDE SEQUENCE [LARGE SCALE GENOMIC DNA]</scope>
    <source>
        <strain evidence="1 2">451A</strain>
    </source>
</reference>
<dbReference type="EMBL" id="BAAFJT010000001">
    <property type="protein sequence ID" value="GAB0179613.1"/>
    <property type="molecule type" value="Genomic_DNA"/>
</dbReference>
<dbReference type="Proteomes" id="UP001623348">
    <property type="component" value="Unassembled WGS sequence"/>
</dbReference>
<organism evidence="1 2">
    <name type="scientific">Grus japonensis</name>
    <name type="common">Japanese crane</name>
    <name type="synonym">Red-crowned crane</name>
    <dbReference type="NCBI Taxonomy" id="30415"/>
    <lineage>
        <taxon>Eukaryota</taxon>
        <taxon>Metazoa</taxon>
        <taxon>Chordata</taxon>
        <taxon>Craniata</taxon>
        <taxon>Vertebrata</taxon>
        <taxon>Euteleostomi</taxon>
        <taxon>Archelosauria</taxon>
        <taxon>Archosauria</taxon>
        <taxon>Dinosauria</taxon>
        <taxon>Saurischia</taxon>
        <taxon>Theropoda</taxon>
        <taxon>Coelurosauria</taxon>
        <taxon>Aves</taxon>
        <taxon>Neognathae</taxon>
        <taxon>Neoaves</taxon>
        <taxon>Gruiformes</taxon>
        <taxon>Gruidae</taxon>
        <taxon>Grus</taxon>
    </lineage>
</organism>
<keyword evidence="2" id="KW-1185">Reference proteome</keyword>
<name>A0ABC9W284_GRUJA</name>
<dbReference type="AlphaFoldDB" id="A0ABC9W284"/>
<evidence type="ECO:0000313" key="2">
    <source>
        <dbReference type="Proteomes" id="UP001623348"/>
    </source>
</evidence>
<proteinExistence type="predicted"/>
<evidence type="ECO:0000313" key="1">
    <source>
        <dbReference type="EMBL" id="GAB0179613.1"/>
    </source>
</evidence>
<comment type="caution">
    <text evidence="1">The sequence shown here is derived from an EMBL/GenBank/DDBJ whole genome shotgun (WGS) entry which is preliminary data.</text>
</comment>
<accession>A0ABC9W284</accession>